<evidence type="ECO:0000256" key="3">
    <source>
        <dbReference type="ARBA" id="ARBA00034247"/>
    </source>
</evidence>
<reference evidence="6" key="1">
    <citation type="journal article" date="2011" name="ISME J.">
        <title>The endosymbionts of the deep-sea tubeworms Riftia pachyptila and Tevnia jerichonana share an identical physiology as revealed by proteogenomic analyses.</title>
        <authorList>
            <person name="Gardebrecht A."/>
            <person name="Markert S."/>
            <person name="Felbeck H."/>
            <person name="Thuermer A."/>
            <person name="Albrecht D."/>
            <person name="Wollherr A."/>
            <person name="Kabisch J."/>
            <person name="Lehmann R."/>
            <person name="Daniel R."/>
            <person name="Liesegang H."/>
            <person name="Hecker M."/>
            <person name="Sievert S.M."/>
            <person name="Schweder T."/>
        </authorList>
    </citation>
    <scope>NUCLEOTIDE SEQUENCE [LARGE SCALE GENOMIC DNA]</scope>
</reference>
<dbReference type="EC" id="2.7.7.65" evidence="2"/>
<feature type="coiled-coil region" evidence="4">
    <location>
        <begin position="200"/>
        <end position="227"/>
    </location>
</feature>
<dbReference type="GO" id="GO:0043709">
    <property type="term" value="P:cell adhesion involved in single-species biofilm formation"/>
    <property type="evidence" value="ECO:0007669"/>
    <property type="project" value="TreeGrafter"/>
</dbReference>
<dbReference type="CDD" id="cd01949">
    <property type="entry name" value="GGDEF"/>
    <property type="match status" value="1"/>
</dbReference>
<dbReference type="PANTHER" id="PTHR45138">
    <property type="entry name" value="REGULATORY COMPONENTS OF SENSORY TRANSDUCTION SYSTEM"/>
    <property type="match status" value="1"/>
</dbReference>
<dbReference type="Pfam" id="PF00990">
    <property type="entry name" value="GGDEF"/>
    <property type="match status" value="1"/>
</dbReference>
<comment type="catalytic activity">
    <reaction evidence="3">
        <text>2 GTP = 3',3'-c-di-GMP + 2 diphosphate</text>
        <dbReference type="Rhea" id="RHEA:24898"/>
        <dbReference type="ChEBI" id="CHEBI:33019"/>
        <dbReference type="ChEBI" id="CHEBI:37565"/>
        <dbReference type="ChEBI" id="CHEBI:58805"/>
        <dbReference type="EC" id="2.7.7.65"/>
    </reaction>
</comment>
<dbReference type="Gene3D" id="3.30.70.270">
    <property type="match status" value="1"/>
</dbReference>
<dbReference type="AlphaFoldDB" id="G2D9Z3"/>
<dbReference type="PANTHER" id="PTHR45138:SF9">
    <property type="entry name" value="DIGUANYLATE CYCLASE DGCM-RELATED"/>
    <property type="match status" value="1"/>
</dbReference>
<dbReference type="Pfam" id="PF13185">
    <property type="entry name" value="GAF_2"/>
    <property type="match status" value="1"/>
</dbReference>
<evidence type="ECO:0000259" key="5">
    <source>
        <dbReference type="PROSITE" id="PS50887"/>
    </source>
</evidence>
<organism evidence="6 7">
    <name type="scientific">endosymbiont of Riftia pachyptila</name>
    <name type="common">vent Ph05</name>
    <dbReference type="NCBI Taxonomy" id="1048808"/>
    <lineage>
        <taxon>Bacteria</taxon>
        <taxon>Pseudomonadati</taxon>
        <taxon>Pseudomonadota</taxon>
        <taxon>Gammaproteobacteria</taxon>
        <taxon>sulfur-oxidizing symbionts</taxon>
    </lineage>
</organism>
<keyword evidence="7" id="KW-1185">Reference proteome</keyword>
<dbReference type="SMART" id="SM00267">
    <property type="entry name" value="GGDEF"/>
    <property type="match status" value="1"/>
</dbReference>
<dbReference type="InterPro" id="IPR000160">
    <property type="entry name" value="GGDEF_dom"/>
</dbReference>
<dbReference type="InterPro" id="IPR050469">
    <property type="entry name" value="Diguanylate_Cyclase"/>
</dbReference>
<dbReference type="Proteomes" id="UP000004491">
    <property type="component" value="Unassembled WGS sequence"/>
</dbReference>
<dbReference type="GO" id="GO:0052621">
    <property type="term" value="F:diguanylate cyclase activity"/>
    <property type="evidence" value="ECO:0007669"/>
    <property type="project" value="UniProtKB-EC"/>
</dbReference>
<dbReference type="InterPro" id="IPR043128">
    <property type="entry name" value="Rev_trsase/Diguanyl_cyclase"/>
</dbReference>
<sequence length="394" mass="44672">MVDFSFSQVSMDLRERFFNLLDSLSALRALSRIDMARLTEEELVEQALEQLVRYQNLESCSVFFLEQGELRCVAGTSMSEIHTRRAGIQMHVSRGSSQMHFGLGEGIIGIAAQTGDLQYCNDCQQSPAYKPFPDEEVGRPGSLVCVPIKMGDRTLGVLNASHPMNDYFEPWQQHTISLFCSMLGQMLHNHRLLHDLEYVVDQRTVELRAALREAEQLRQRYERLAAIDGLTGLHNRRFFFDEAGRMLAQVLRHDFACSLLLLDVDYFKRVNEEWGFAVGDRLLCRIAEILKAEARGGDLVARIGGEEFVVLMPDSQLEGAHLLAQRIQERFALIDLGVEIGRPNLSLSVGVSMLDRQKSRLRSPAELVEQLYTEANQALYQCKSEGCNYKAYSL</sequence>
<dbReference type="PATRIC" id="fig|1048808.3.peg.380"/>
<protein>
    <recommendedName>
        <fullName evidence="2">diguanylate cyclase</fullName>
        <ecNumber evidence="2">2.7.7.65</ecNumber>
    </recommendedName>
</protein>
<dbReference type="PROSITE" id="PS50887">
    <property type="entry name" value="GGDEF"/>
    <property type="match status" value="1"/>
</dbReference>
<dbReference type="GO" id="GO:0005886">
    <property type="term" value="C:plasma membrane"/>
    <property type="evidence" value="ECO:0007669"/>
    <property type="project" value="TreeGrafter"/>
</dbReference>
<keyword evidence="4" id="KW-0175">Coiled coil</keyword>
<dbReference type="NCBIfam" id="TIGR00254">
    <property type="entry name" value="GGDEF"/>
    <property type="match status" value="1"/>
</dbReference>
<dbReference type="InterPro" id="IPR029016">
    <property type="entry name" value="GAF-like_dom_sf"/>
</dbReference>
<dbReference type="FunFam" id="3.30.70.270:FF:000001">
    <property type="entry name" value="Diguanylate cyclase domain protein"/>
    <property type="match status" value="1"/>
</dbReference>
<dbReference type="GO" id="GO:1902201">
    <property type="term" value="P:negative regulation of bacterial-type flagellum-dependent cell motility"/>
    <property type="evidence" value="ECO:0007669"/>
    <property type="project" value="TreeGrafter"/>
</dbReference>
<accession>G2D9Z3</accession>
<evidence type="ECO:0000256" key="2">
    <source>
        <dbReference type="ARBA" id="ARBA00012528"/>
    </source>
</evidence>
<comment type="cofactor">
    <cofactor evidence="1">
        <name>Mg(2+)</name>
        <dbReference type="ChEBI" id="CHEBI:18420"/>
    </cofactor>
</comment>
<dbReference type="SUPFAM" id="SSF55781">
    <property type="entry name" value="GAF domain-like"/>
    <property type="match status" value="1"/>
</dbReference>
<dbReference type="SMART" id="SM00065">
    <property type="entry name" value="GAF"/>
    <property type="match status" value="1"/>
</dbReference>
<dbReference type="InterPro" id="IPR029787">
    <property type="entry name" value="Nucleotide_cyclase"/>
</dbReference>
<dbReference type="EMBL" id="AFOC01000006">
    <property type="protein sequence ID" value="EGV52596.1"/>
    <property type="molecule type" value="Genomic_DNA"/>
</dbReference>
<gene>
    <name evidence="6" type="ORF">Rifp1Sym_af00420</name>
</gene>
<dbReference type="Gene3D" id="3.30.450.40">
    <property type="match status" value="1"/>
</dbReference>
<dbReference type="InterPro" id="IPR003018">
    <property type="entry name" value="GAF"/>
</dbReference>
<proteinExistence type="predicted"/>
<evidence type="ECO:0000313" key="7">
    <source>
        <dbReference type="Proteomes" id="UP000004491"/>
    </source>
</evidence>
<evidence type="ECO:0000256" key="1">
    <source>
        <dbReference type="ARBA" id="ARBA00001946"/>
    </source>
</evidence>
<evidence type="ECO:0000313" key="6">
    <source>
        <dbReference type="EMBL" id="EGV52596.1"/>
    </source>
</evidence>
<comment type="caution">
    <text evidence="6">The sequence shown here is derived from an EMBL/GenBank/DDBJ whole genome shotgun (WGS) entry which is preliminary data.</text>
</comment>
<name>G2D9Z3_9GAMM</name>
<feature type="domain" description="GGDEF" evidence="5">
    <location>
        <begin position="255"/>
        <end position="394"/>
    </location>
</feature>
<dbReference type="SUPFAM" id="SSF55073">
    <property type="entry name" value="Nucleotide cyclase"/>
    <property type="match status" value="1"/>
</dbReference>
<evidence type="ECO:0000256" key="4">
    <source>
        <dbReference type="SAM" id="Coils"/>
    </source>
</evidence>